<comment type="subcellular location">
    <subcellularLocation>
        <location evidence="1">Cell membrane</location>
        <topology evidence="1">Single-pass membrane protein</topology>
    </subcellularLocation>
</comment>
<keyword evidence="9" id="KW-0406">Ion transport</keyword>
<dbReference type="Proteomes" id="UP001168972">
    <property type="component" value="Unassembled WGS sequence"/>
</dbReference>
<evidence type="ECO:0000256" key="1">
    <source>
        <dbReference type="ARBA" id="ARBA00004162"/>
    </source>
</evidence>
<evidence type="ECO:0000256" key="10">
    <source>
        <dbReference type="ARBA" id="ARBA00023136"/>
    </source>
</evidence>
<evidence type="ECO:0000313" key="14">
    <source>
        <dbReference type="Proteomes" id="UP001168972"/>
    </source>
</evidence>
<evidence type="ECO:0000256" key="2">
    <source>
        <dbReference type="ARBA" id="ARBA00022448"/>
    </source>
</evidence>
<dbReference type="SUPFAM" id="SSF52058">
    <property type="entry name" value="L domain-like"/>
    <property type="match status" value="1"/>
</dbReference>
<evidence type="ECO:0000256" key="5">
    <source>
        <dbReference type="ARBA" id="ARBA00022692"/>
    </source>
</evidence>
<evidence type="ECO:0000256" key="11">
    <source>
        <dbReference type="ARBA" id="ARBA00023157"/>
    </source>
</evidence>
<dbReference type="EMBL" id="JAQQBR010000002">
    <property type="protein sequence ID" value="KAK0181324.1"/>
    <property type="molecule type" value="Genomic_DNA"/>
</dbReference>
<evidence type="ECO:0000256" key="6">
    <source>
        <dbReference type="ARBA" id="ARBA00022729"/>
    </source>
</evidence>
<keyword evidence="7" id="KW-0677">Repeat</keyword>
<evidence type="ECO:0000256" key="4">
    <source>
        <dbReference type="ARBA" id="ARBA00022614"/>
    </source>
</evidence>
<keyword evidence="8" id="KW-1133">Transmembrane helix</keyword>
<dbReference type="Gene3D" id="3.80.10.10">
    <property type="entry name" value="Ribonuclease Inhibitor"/>
    <property type="match status" value="1"/>
</dbReference>
<dbReference type="InterPro" id="IPR001611">
    <property type="entry name" value="Leu-rich_rpt"/>
</dbReference>
<organism evidence="13 14">
    <name type="scientific">Microctonus hyperodae</name>
    <name type="common">Parasitoid wasp</name>
    <dbReference type="NCBI Taxonomy" id="165561"/>
    <lineage>
        <taxon>Eukaryota</taxon>
        <taxon>Metazoa</taxon>
        <taxon>Ecdysozoa</taxon>
        <taxon>Arthropoda</taxon>
        <taxon>Hexapoda</taxon>
        <taxon>Insecta</taxon>
        <taxon>Pterygota</taxon>
        <taxon>Neoptera</taxon>
        <taxon>Endopterygota</taxon>
        <taxon>Hymenoptera</taxon>
        <taxon>Apocrita</taxon>
        <taxon>Ichneumonoidea</taxon>
        <taxon>Braconidae</taxon>
        <taxon>Euphorinae</taxon>
        <taxon>Microctonus</taxon>
    </lineage>
</organism>
<accession>A0AA39G5Z2</accession>
<keyword evidence="3" id="KW-1003">Cell membrane</keyword>
<protein>
    <submittedName>
        <fullName evidence="13">Uncharacterized protein</fullName>
    </submittedName>
</protein>
<keyword evidence="4" id="KW-0433">Leucine-rich repeat</keyword>
<keyword evidence="12" id="KW-0407">Ion channel</keyword>
<keyword evidence="2" id="KW-0813">Transport</keyword>
<sequence>MYPSAGINAAAVAAAAAARHPGPPQPGQPFKFTVGDSCDRIKEEFNFLQAQYHNVVDGEVFAGLSRTLYLSLADNEIPSVPRYILSHLSLLRTLDLSRNRITRIEANDFKYNPSVQHLLIAGNSISEMIPGSLPPMIRNLHVGRNHLHTLNKTL</sequence>
<keyword evidence="11" id="KW-1015">Disulfide bond</keyword>
<dbReference type="PROSITE" id="PS51450">
    <property type="entry name" value="LRR"/>
    <property type="match status" value="1"/>
</dbReference>
<dbReference type="InterPro" id="IPR003591">
    <property type="entry name" value="Leu-rich_rpt_typical-subtyp"/>
</dbReference>
<evidence type="ECO:0000256" key="3">
    <source>
        <dbReference type="ARBA" id="ARBA00022475"/>
    </source>
</evidence>
<name>A0AA39G5Z2_MICHY</name>
<dbReference type="GO" id="GO:0005886">
    <property type="term" value="C:plasma membrane"/>
    <property type="evidence" value="ECO:0007669"/>
    <property type="project" value="UniProtKB-SubCell"/>
</dbReference>
<keyword evidence="14" id="KW-1185">Reference proteome</keyword>
<dbReference type="InterPro" id="IPR051432">
    <property type="entry name" value="KCNMA1_auxiliary"/>
</dbReference>
<dbReference type="AlphaFoldDB" id="A0AA39G5Z2"/>
<keyword evidence="10" id="KW-0472">Membrane</keyword>
<dbReference type="PANTHER" id="PTHR46473">
    <property type="entry name" value="GH08155P"/>
    <property type="match status" value="1"/>
</dbReference>
<dbReference type="Pfam" id="PF13855">
    <property type="entry name" value="LRR_8"/>
    <property type="match status" value="1"/>
</dbReference>
<dbReference type="GO" id="GO:0034220">
    <property type="term" value="P:monoatomic ion transmembrane transport"/>
    <property type="evidence" value="ECO:0007669"/>
    <property type="project" value="UniProtKB-KW"/>
</dbReference>
<evidence type="ECO:0000256" key="7">
    <source>
        <dbReference type="ARBA" id="ARBA00022737"/>
    </source>
</evidence>
<gene>
    <name evidence="13" type="ORF">PV327_003617</name>
</gene>
<dbReference type="InterPro" id="IPR032675">
    <property type="entry name" value="LRR_dom_sf"/>
</dbReference>
<reference evidence="13" key="1">
    <citation type="journal article" date="2023" name="bioRxiv">
        <title>Scaffold-level genome assemblies of two parasitoid biocontrol wasps reveal the parthenogenesis mechanism and an associated novel virus.</title>
        <authorList>
            <person name="Inwood S."/>
            <person name="Skelly J."/>
            <person name="Guhlin J."/>
            <person name="Harrop T."/>
            <person name="Goldson S."/>
            <person name="Dearden P."/>
        </authorList>
    </citation>
    <scope>NUCLEOTIDE SEQUENCE</scope>
    <source>
        <strain evidence="13">Lincoln</strain>
        <tissue evidence="13">Whole body</tissue>
    </source>
</reference>
<evidence type="ECO:0000256" key="8">
    <source>
        <dbReference type="ARBA" id="ARBA00022989"/>
    </source>
</evidence>
<dbReference type="PANTHER" id="PTHR46473:SF23">
    <property type="entry name" value="GH08155P"/>
    <property type="match status" value="1"/>
</dbReference>
<feature type="non-terminal residue" evidence="13">
    <location>
        <position position="154"/>
    </location>
</feature>
<proteinExistence type="predicted"/>
<dbReference type="SMART" id="SM00369">
    <property type="entry name" value="LRR_TYP"/>
    <property type="match status" value="2"/>
</dbReference>
<evidence type="ECO:0000313" key="13">
    <source>
        <dbReference type="EMBL" id="KAK0181324.1"/>
    </source>
</evidence>
<keyword evidence="6" id="KW-0732">Signal</keyword>
<keyword evidence="5" id="KW-0812">Transmembrane</keyword>
<comment type="caution">
    <text evidence="13">The sequence shown here is derived from an EMBL/GenBank/DDBJ whole genome shotgun (WGS) entry which is preliminary data.</text>
</comment>
<evidence type="ECO:0000256" key="9">
    <source>
        <dbReference type="ARBA" id="ARBA00023065"/>
    </source>
</evidence>
<reference evidence="13" key="2">
    <citation type="submission" date="2023-03" db="EMBL/GenBank/DDBJ databases">
        <authorList>
            <person name="Inwood S.N."/>
            <person name="Skelly J.G."/>
            <person name="Guhlin J."/>
            <person name="Harrop T.W.R."/>
            <person name="Goldson S.G."/>
            <person name="Dearden P.K."/>
        </authorList>
    </citation>
    <scope>NUCLEOTIDE SEQUENCE</scope>
    <source>
        <strain evidence="13">Lincoln</strain>
        <tissue evidence="13">Whole body</tissue>
    </source>
</reference>
<evidence type="ECO:0000256" key="12">
    <source>
        <dbReference type="ARBA" id="ARBA00023303"/>
    </source>
</evidence>